<evidence type="ECO:0000313" key="6">
    <source>
        <dbReference type="Proteomes" id="UP001283366"/>
    </source>
</evidence>
<dbReference type="OrthoDB" id="5600789at2"/>
<evidence type="ECO:0000313" key="4">
    <source>
        <dbReference type="EMBL" id="SMS00447.1"/>
    </source>
</evidence>
<dbReference type="Proteomes" id="UP000196125">
    <property type="component" value="Unassembled WGS sequence"/>
</dbReference>
<feature type="region of interest" description="Disordered" evidence="1">
    <location>
        <begin position="1"/>
        <end position="31"/>
    </location>
</feature>
<evidence type="ECO:0000313" key="3">
    <source>
        <dbReference type="EMBL" id="MDW6001529.1"/>
    </source>
</evidence>
<reference evidence="4 5" key="1">
    <citation type="submission" date="2017-05" db="EMBL/GenBank/DDBJ databases">
        <authorList>
            <person name="Song R."/>
            <person name="Chenine A.L."/>
            <person name="Ruprecht R.M."/>
        </authorList>
    </citation>
    <scope>NUCLEOTIDE SEQUENCE [LARGE SCALE GENOMIC DNA]</scope>
    <source>
        <strain evidence="4 5">CECT 7927</strain>
    </source>
</reference>
<name>A0A1Y6IS12_9VIBR</name>
<keyword evidence="2" id="KW-0472">Membrane</keyword>
<evidence type="ECO:0000256" key="2">
    <source>
        <dbReference type="SAM" id="Phobius"/>
    </source>
</evidence>
<dbReference type="Pfam" id="PF11169">
    <property type="entry name" value="DUF2956"/>
    <property type="match status" value="1"/>
</dbReference>
<evidence type="ECO:0000313" key="5">
    <source>
        <dbReference type="Proteomes" id="UP000196125"/>
    </source>
</evidence>
<dbReference type="Proteomes" id="UP001283366">
    <property type="component" value="Unassembled WGS sequence"/>
</dbReference>
<keyword evidence="6" id="KW-1185">Reference proteome</keyword>
<dbReference type="RefSeq" id="WP_087480492.1">
    <property type="nucleotide sequence ID" value="NZ_AP024883.1"/>
</dbReference>
<feature type="transmembrane region" description="Helical" evidence="2">
    <location>
        <begin position="97"/>
        <end position="116"/>
    </location>
</feature>
<keyword evidence="2" id="KW-1133">Transmembrane helix</keyword>
<dbReference type="AlphaFoldDB" id="A0A1Y6IS12"/>
<dbReference type="EMBL" id="JAWRCO010000001">
    <property type="protein sequence ID" value="MDW6001529.1"/>
    <property type="molecule type" value="Genomic_DNA"/>
</dbReference>
<keyword evidence="2" id="KW-0812">Transmembrane</keyword>
<sequence>MKKVSPPSEQTKTEAMNIAKATQKPGQTKEQTKIIAQGIEKGITLYKKQQKEKQRQTDKEKKKREKEKRQQTQTEQESTHPNTLASPEKTTNSLKPAVPWILAAIGWGLFAIQWVLTQTHS</sequence>
<dbReference type="InterPro" id="IPR021339">
    <property type="entry name" value="DUF2956"/>
</dbReference>
<reference evidence="3 6" key="2">
    <citation type="submission" date="2023-11" db="EMBL/GenBank/DDBJ databases">
        <title>Plant-associative lifestyle of Vibrio porteresiae and its evolutionary dynamics.</title>
        <authorList>
            <person name="Rameshkumar N."/>
            <person name="Kirti K."/>
        </authorList>
    </citation>
    <scope>NUCLEOTIDE SEQUENCE [LARGE SCALE GENOMIC DNA]</scope>
    <source>
        <strain evidence="3 6">MSSRF38</strain>
    </source>
</reference>
<proteinExistence type="predicted"/>
<gene>
    <name evidence="3" type="ORF">SBX37_01205</name>
    <name evidence="4" type="ORF">VIM7927_01713</name>
</gene>
<feature type="compositionally biased region" description="Polar residues" evidence="1">
    <location>
        <begin position="79"/>
        <end position="92"/>
    </location>
</feature>
<feature type="compositionally biased region" description="Basic and acidic residues" evidence="1">
    <location>
        <begin position="49"/>
        <end position="60"/>
    </location>
</feature>
<evidence type="ECO:0000256" key="1">
    <source>
        <dbReference type="SAM" id="MobiDB-lite"/>
    </source>
</evidence>
<protein>
    <submittedName>
        <fullName evidence="3">DUF2956 family protein</fullName>
    </submittedName>
</protein>
<dbReference type="EMBL" id="FXXI01000002">
    <property type="protein sequence ID" value="SMS00447.1"/>
    <property type="molecule type" value="Genomic_DNA"/>
</dbReference>
<accession>A0A1Y6IS12</accession>
<feature type="region of interest" description="Disordered" evidence="1">
    <location>
        <begin position="45"/>
        <end position="92"/>
    </location>
</feature>
<organism evidence="4 5">
    <name type="scientific">Vibrio mangrovi</name>
    <dbReference type="NCBI Taxonomy" id="474394"/>
    <lineage>
        <taxon>Bacteria</taxon>
        <taxon>Pseudomonadati</taxon>
        <taxon>Pseudomonadota</taxon>
        <taxon>Gammaproteobacteria</taxon>
        <taxon>Vibrionales</taxon>
        <taxon>Vibrionaceae</taxon>
        <taxon>Vibrio</taxon>
    </lineage>
</organism>